<dbReference type="KEGG" id="afg:AFULGI_00026370"/>
<dbReference type="AlphaFoldDB" id="A0A075WHT6"/>
<gene>
    <name evidence="1" type="ORF">AFULGI_00026370</name>
</gene>
<evidence type="ECO:0000313" key="2">
    <source>
        <dbReference type="Proteomes" id="UP000028501"/>
    </source>
</evidence>
<dbReference type="EMBL" id="CP006577">
    <property type="protein sequence ID" value="AIG99347.1"/>
    <property type="molecule type" value="Genomic_DNA"/>
</dbReference>
<dbReference type="Proteomes" id="UP000028501">
    <property type="component" value="Chromosome"/>
</dbReference>
<reference evidence="1 2" key="1">
    <citation type="submission" date="2013-07" db="EMBL/GenBank/DDBJ databases">
        <title>Genome of Archaeoglobus fulgidus.</title>
        <authorList>
            <person name="Fiebig A."/>
            <person name="Birkeland N.-K."/>
        </authorList>
    </citation>
    <scope>NUCLEOTIDE SEQUENCE [LARGE SCALE GENOMIC DNA]</scope>
    <source>
        <strain evidence="1 2">DSM 8774</strain>
    </source>
</reference>
<organism evidence="1 2">
    <name type="scientific">Archaeoglobus fulgidus DSM 8774</name>
    <dbReference type="NCBI Taxonomy" id="1344584"/>
    <lineage>
        <taxon>Archaea</taxon>
        <taxon>Methanobacteriati</taxon>
        <taxon>Methanobacteriota</taxon>
        <taxon>Archaeoglobi</taxon>
        <taxon>Archaeoglobales</taxon>
        <taxon>Archaeoglobaceae</taxon>
        <taxon>Archaeoglobus</taxon>
    </lineage>
</organism>
<accession>A0A075WHT6</accession>
<dbReference type="HOGENOM" id="CLU_3338241_0_0_2"/>
<protein>
    <submittedName>
        <fullName evidence="1">Uncharacterized protein</fullName>
    </submittedName>
</protein>
<name>A0A075WHT6_ARCFL</name>
<proteinExistence type="predicted"/>
<sequence length="37" mass="4341">MNKDILRIVFMAFMDDASRLITVSVFDEATTENRSRF</sequence>
<evidence type="ECO:0000313" key="1">
    <source>
        <dbReference type="EMBL" id="AIG99347.1"/>
    </source>
</evidence>